<name>A0A9P6IP80_9FUNG</name>
<dbReference type="AlphaFoldDB" id="A0A9P6IP80"/>
<evidence type="ECO:0000313" key="2">
    <source>
        <dbReference type="Proteomes" id="UP000749646"/>
    </source>
</evidence>
<gene>
    <name evidence="1" type="ORF">BGZ65_006497</name>
</gene>
<evidence type="ECO:0000313" key="1">
    <source>
        <dbReference type="EMBL" id="KAF9942262.1"/>
    </source>
</evidence>
<dbReference type="Proteomes" id="UP000749646">
    <property type="component" value="Unassembled WGS sequence"/>
</dbReference>
<reference evidence="1" key="1">
    <citation type="journal article" date="2020" name="Fungal Divers.">
        <title>Resolving the Mortierellaceae phylogeny through synthesis of multi-gene phylogenetics and phylogenomics.</title>
        <authorList>
            <person name="Vandepol N."/>
            <person name="Liber J."/>
            <person name="Desiro A."/>
            <person name="Na H."/>
            <person name="Kennedy M."/>
            <person name="Barry K."/>
            <person name="Grigoriev I.V."/>
            <person name="Miller A.N."/>
            <person name="O'Donnell K."/>
            <person name="Stajich J.E."/>
            <person name="Bonito G."/>
        </authorList>
    </citation>
    <scope>NUCLEOTIDE SEQUENCE</scope>
    <source>
        <strain evidence="1">MES-2147</strain>
    </source>
</reference>
<keyword evidence="2" id="KW-1185">Reference proteome</keyword>
<comment type="caution">
    <text evidence="1">The sequence shown here is derived from an EMBL/GenBank/DDBJ whole genome shotgun (WGS) entry which is preliminary data.</text>
</comment>
<accession>A0A9P6IP80</accession>
<dbReference type="OrthoDB" id="542917at2759"/>
<dbReference type="EMBL" id="JAAAHW010009368">
    <property type="protein sequence ID" value="KAF9942262.1"/>
    <property type="molecule type" value="Genomic_DNA"/>
</dbReference>
<organism evidence="1 2">
    <name type="scientific">Modicella reniformis</name>
    <dbReference type="NCBI Taxonomy" id="1440133"/>
    <lineage>
        <taxon>Eukaryota</taxon>
        <taxon>Fungi</taxon>
        <taxon>Fungi incertae sedis</taxon>
        <taxon>Mucoromycota</taxon>
        <taxon>Mortierellomycotina</taxon>
        <taxon>Mortierellomycetes</taxon>
        <taxon>Mortierellales</taxon>
        <taxon>Mortierellaceae</taxon>
        <taxon>Modicella</taxon>
    </lineage>
</organism>
<sequence length="149" mass="16491">MSALSLAAKHGSTAEDVFSNYSSAPGSNEFKPKPLIPLHIYSASDTDIDKKIGRCIVAGDFDSVINVCLHNVFRMLLFLPFAVNLSCWSAPRRLIFRLRAASTAYIRIFQSVMAGDLVDSVRTSIENDMVFRKTTDYVDFAIAGNSNEF</sequence>
<proteinExistence type="predicted"/>
<dbReference type="Gene3D" id="1.25.40.1030">
    <property type="match status" value="1"/>
</dbReference>
<protein>
    <submittedName>
        <fullName evidence="1">Uncharacterized protein</fullName>
    </submittedName>
</protein>